<evidence type="ECO:0000313" key="2">
    <source>
        <dbReference type="Proteomes" id="UP000694843"/>
    </source>
</evidence>
<dbReference type="KEGG" id="hazt:108683056"/>
<name>A0A8B7PRG2_HYAAZ</name>
<gene>
    <name evidence="3" type="primary">LOC108683056</name>
</gene>
<reference evidence="3" key="1">
    <citation type="submission" date="2025-08" db="UniProtKB">
        <authorList>
            <consortium name="RefSeq"/>
        </authorList>
    </citation>
    <scope>IDENTIFICATION</scope>
    <source>
        <tissue evidence="3">Whole organism</tissue>
    </source>
</reference>
<proteinExistence type="predicted"/>
<evidence type="ECO:0000256" key="1">
    <source>
        <dbReference type="SAM" id="MobiDB-lite"/>
    </source>
</evidence>
<keyword evidence="2" id="KW-1185">Reference proteome</keyword>
<dbReference type="RefSeq" id="XP_018027822.2">
    <property type="nucleotide sequence ID" value="XM_018172333.2"/>
</dbReference>
<feature type="region of interest" description="Disordered" evidence="1">
    <location>
        <begin position="284"/>
        <end position="323"/>
    </location>
</feature>
<organism evidence="2 3">
    <name type="scientific">Hyalella azteca</name>
    <name type="common">Amphipod</name>
    <dbReference type="NCBI Taxonomy" id="294128"/>
    <lineage>
        <taxon>Eukaryota</taxon>
        <taxon>Metazoa</taxon>
        <taxon>Ecdysozoa</taxon>
        <taxon>Arthropoda</taxon>
        <taxon>Crustacea</taxon>
        <taxon>Multicrustacea</taxon>
        <taxon>Malacostraca</taxon>
        <taxon>Eumalacostraca</taxon>
        <taxon>Peracarida</taxon>
        <taxon>Amphipoda</taxon>
        <taxon>Senticaudata</taxon>
        <taxon>Talitrida</taxon>
        <taxon>Talitroidea</taxon>
        <taxon>Hyalellidae</taxon>
        <taxon>Hyalella</taxon>
    </lineage>
</organism>
<protein>
    <submittedName>
        <fullName evidence="3">Uncharacterized protein LOC108683056</fullName>
    </submittedName>
</protein>
<dbReference type="GeneID" id="108683056"/>
<sequence>MVDSEICLDSFHTIGINAKSREENVPIVKQQYVTPARCAPKDTIPCQIIPAAPNEEEDEDEEASNSFGQYSKYPARFLTYSDQEQRKRTLRKQYRFTGYRPRGKNSFVPFKNMFTKPSQEHAIDDHADIGIDARGNIVEDKMATLSIKDLRTIESTRQILKKEIHGRKKSSSHKKVPLSIFITPKPDCSSNVTERDILDTISSAENVNETHIGINSSRQIDVTSDHLYEYENAISMCKESVFPPRTVNKRKSVVEISTQVSLASPVHSDVETLPADILETASRHSKSIELPESSGPKSAYVHDLEGPSRDATTEKRSPTEANDFSTNKKFVDCGFRSITAKPAFKHCKSFPVLVTKSRANSRRSSVVSGTPAWVGATSPVTTDKRPHKRNLVRKKSEMQHVCSTAVYLPDEGCLAGVQEALTLQAKLAASNVTVDTATLLRGILTPPQYRQLSCCPVLKLYAGC</sequence>
<feature type="compositionally biased region" description="Basic and acidic residues" evidence="1">
    <location>
        <begin position="300"/>
        <end position="318"/>
    </location>
</feature>
<dbReference type="Proteomes" id="UP000694843">
    <property type="component" value="Unplaced"/>
</dbReference>
<dbReference type="AlphaFoldDB" id="A0A8B7PRG2"/>
<evidence type="ECO:0000313" key="3">
    <source>
        <dbReference type="RefSeq" id="XP_018027822.2"/>
    </source>
</evidence>
<accession>A0A8B7PRG2</accession>